<accession>A0ABV8JI93</accession>
<protein>
    <submittedName>
        <fullName evidence="5">LuxR C-terminal-related transcriptional regulator</fullName>
    </submittedName>
</protein>
<dbReference type="PANTHER" id="PTHR44688">
    <property type="entry name" value="DNA-BINDING TRANSCRIPTIONAL ACTIVATOR DEVR_DOSR"/>
    <property type="match status" value="1"/>
</dbReference>
<evidence type="ECO:0000313" key="6">
    <source>
        <dbReference type="Proteomes" id="UP001595843"/>
    </source>
</evidence>
<name>A0ABV8JI93_9BACL</name>
<sequence>MQTPGFLNIPTVGNRELQLIVDTLEQGDREGLASWKIKLAMVSLPEEEKQAIHDLFLLLWRNLGLAPDHSSHLTNKFLRLIRRRQPFLDSGRVILTLGLFEEIVIGLLDHRRTELDVLTGIRWLHSMVLSLAFSHFSDQCKSRKALQNNPPGDGENPVTPSPEEAIITLDTFLLESHSLEEILTLSVRHIADATGFKRSALFWYSPVTRTVEGIHSHQVDLSEVRRVRTFESNIPGITWAVQESRPLYVADARLHFPLHYVKQFQLESLLVAPLHRKHNQPFGFLLLDRGGERFVPTTREIDLLEQLISRVSLTLRTRLYESVTLSSSAPPVSPLLTHREQEILQMIAYGYSTRHIGETLHLSEHTAAEYAQAALRKLNAKNRPEAVAKGLRLGLIK</sequence>
<organism evidence="5 6">
    <name type="scientific">Salinithrix halophila</name>
    <dbReference type="NCBI Taxonomy" id="1485204"/>
    <lineage>
        <taxon>Bacteria</taxon>
        <taxon>Bacillati</taxon>
        <taxon>Bacillota</taxon>
        <taxon>Bacilli</taxon>
        <taxon>Bacillales</taxon>
        <taxon>Thermoactinomycetaceae</taxon>
        <taxon>Salinithrix</taxon>
    </lineage>
</organism>
<keyword evidence="1" id="KW-0805">Transcription regulation</keyword>
<dbReference type="EMBL" id="JBHSAP010000015">
    <property type="protein sequence ID" value="MFC4077647.1"/>
    <property type="molecule type" value="Genomic_DNA"/>
</dbReference>
<comment type="caution">
    <text evidence="5">The sequence shown here is derived from an EMBL/GenBank/DDBJ whole genome shotgun (WGS) entry which is preliminary data.</text>
</comment>
<dbReference type="PANTHER" id="PTHR44688:SF16">
    <property type="entry name" value="DNA-BINDING TRANSCRIPTIONAL ACTIVATOR DEVR_DOSR"/>
    <property type="match status" value="1"/>
</dbReference>
<dbReference type="RefSeq" id="WP_380705454.1">
    <property type="nucleotide sequence ID" value="NZ_JBHSAP010000015.1"/>
</dbReference>
<dbReference type="SMART" id="SM00421">
    <property type="entry name" value="HTH_LUXR"/>
    <property type="match status" value="1"/>
</dbReference>
<evidence type="ECO:0000256" key="3">
    <source>
        <dbReference type="ARBA" id="ARBA00023163"/>
    </source>
</evidence>
<proteinExistence type="predicted"/>
<reference evidence="6" key="1">
    <citation type="journal article" date="2019" name="Int. J. Syst. Evol. Microbiol.">
        <title>The Global Catalogue of Microorganisms (GCM) 10K type strain sequencing project: providing services to taxonomists for standard genome sequencing and annotation.</title>
        <authorList>
            <consortium name="The Broad Institute Genomics Platform"/>
            <consortium name="The Broad Institute Genome Sequencing Center for Infectious Disease"/>
            <person name="Wu L."/>
            <person name="Ma J."/>
        </authorList>
    </citation>
    <scope>NUCLEOTIDE SEQUENCE [LARGE SCALE GENOMIC DNA]</scope>
    <source>
        <strain evidence="6">IBRC-M 10813</strain>
    </source>
</reference>
<keyword evidence="2" id="KW-0238">DNA-binding</keyword>
<dbReference type="PROSITE" id="PS50043">
    <property type="entry name" value="HTH_LUXR_2"/>
    <property type="match status" value="1"/>
</dbReference>
<dbReference type="InterPro" id="IPR029016">
    <property type="entry name" value="GAF-like_dom_sf"/>
</dbReference>
<keyword evidence="3" id="KW-0804">Transcription</keyword>
<dbReference type="SUPFAM" id="SSF46894">
    <property type="entry name" value="C-terminal effector domain of the bipartite response regulators"/>
    <property type="match status" value="1"/>
</dbReference>
<evidence type="ECO:0000259" key="4">
    <source>
        <dbReference type="PROSITE" id="PS50043"/>
    </source>
</evidence>
<dbReference type="Gene3D" id="1.10.10.10">
    <property type="entry name" value="Winged helix-like DNA-binding domain superfamily/Winged helix DNA-binding domain"/>
    <property type="match status" value="1"/>
</dbReference>
<gene>
    <name evidence="5" type="ORF">ACFOUO_12645</name>
</gene>
<evidence type="ECO:0000256" key="1">
    <source>
        <dbReference type="ARBA" id="ARBA00023015"/>
    </source>
</evidence>
<dbReference type="SMART" id="SM00065">
    <property type="entry name" value="GAF"/>
    <property type="match status" value="1"/>
</dbReference>
<evidence type="ECO:0000256" key="2">
    <source>
        <dbReference type="ARBA" id="ARBA00023125"/>
    </source>
</evidence>
<dbReference type="InterPro" id="IPR016032">
    <property type="entry name" value="Sig_transdc_resp-reg_C-effctor"/>
</dbReference>
<dbReference type="Gene3D" id="3.30.450.40">
    <property type="match status" value="1"/>
</dbReference>
<feature type="domain" description="HTH luxR-type" evidence="4">
    <location>
        <begin position="329"/>
        <end position="394"/>
    </location>
</feature>
<dbReference type="Proteomes" id="UP001595843">
    <property type="component" value="Unassembled WGS sequence"/>
</dbReference>
<dbReference type="SUPFAM" id="SSF55781">
    <property type="entry name" value="GAF domain-like"/>
    <property type="match status" value="1"/>
</dbReference>
<dbReference type="InterPro" id="IPR003018">
    <property type="entry name" value="GAF"/>
</dbReference>
<dbReference type="CDD" id="cd06170">
    <property type="entry name" value="LuxR_C_like"/>
    <property type="match status" value="1"/>
</dbReference>
<dbReference type="Pfam" id="PF01590">
    <property type="entry name" value="GAF"/>
    <property type="match status" value="1"/>
</dbReference>
<dbReference type="PRINTS" id="PR00038">
    <property type="entry name" value="HTHLUXR"/>
</dbReference>
<dbReference type="InterPro" id="IPR036388">
    <property type="entry name" value="WH-like_DNA-bd_sf"/>
</dbReference>
<keyword evidence="6" id="KW-1185">Reference proteome</keyword>
<dbReference type="InterPro" id="IPR000792">
    <property type="entry name" value="Tscrpt_reg_LuxR_C"/>
</dbReference>
<evidence type="ECO:0000313" key="5">
    <source>
        <dbReference type="EMBL" id="MFC4077647.1"/>
    </source>
</evidence>
<dbReference type="Pfam" id="PF00196">
    <property type="entry name" value="GerE"/>
    <property type="match status" value="1"/>
</dbReference>